<dbReference type="PANTHER" id="PTHR28097:SF1">
    <property type="entry name" value="PHEROMONE A FACTOR RECEPTOR"/>
    <property type="match status" value="1"/>
</dbReference>
<dbReference type="Proteomes" id="UP001161017">
    <property type="component" value="Unassembled WGS sequence"/>
</dbReference>
<dbReference type="Pfam" id="PF02076">
    <property type="entry name" value="STE3"/>
    <property type="match status" value="1"/>
</dbReference>
<evidence type="ECO:0000256" key="12">
    <source>
        <dbReference type="SAM" id="Phobius"/>
    </source>
</evidence>
<feature type="transmembrane region" description="Helical" evidence="12">
    <location>
        <begin position="20"/>
        <end position="41"/>
    </location>
</feature>
<keyword evidence="10" id="KW-0807">Transducer</keyword>
<keyword evidence="9 13" id="KW-0675">Receptor</keyword>
<keyword evidence="5 12" id="KW-1133">Transmembrane helix</keyword>
<evidence type="ECO:0000256" key="4">
    <source>
        <dbReference type="ARBA" id="ARBA00022692"/>
    </source>
</evidence>
<dbReference type="SUPFAM" id="SSF50249">
    <property type="entry name" value="Nucleic acid-binding proteins"/>
    <property type="match status" value="1"/>
</dbReference>
<evidence type="ECO:0000256" key="10">
    <source>
        <dbReference type="ARBA" id="ARBA00023224"/>
    </source>
</evidence>
<proteinExistence type="inferred from homology"/>
<feature type="transmembrane region" description="Helical" evidence="12">
    <location>
        <begin position="48"/>
        <end position="72"/>
    </location>
</feature>
<evidence type="ECO:0000256" key="8">
    <source>
        <dbReference type="ARBA" id="ARBA00023136"/>
    </source>
</evidence>
<comment type="caution">
    <text evidence="13">The sequence shown here is derived from an EMBL/GenBank/DDBJ whole genome shotgun (WGS) entry which is preliminary data.</text>
</comment>
<evidence type="ECO:0000313" key="14">
    <source>
        <dbReference type="Proteomes" id="UP001161017"/>
    </source>
</evidence>
<dbReference type="PRINTS" id="PR00899">
    <property type="entry name" value="GPCRSTE3"/>
</dbReference>
<feature type="transmembrane region" description="Helical" evidence="12">
    <location>
        <begin position="287"/>
        <end position="306"/>
    </location>
</feature>
<dbReference type="PANTHER" id="PTHR28097">
    <property type="entry name" value="PHEROMONE A FACTOR RECEPTOR"/>
    <property type="match status" value="1"/>
</dbReference>
<dbReference type="PROSITE" id="PS50935">
    <property type="entry name" value="SSB"/>
    <property type="match status" value="1"/>
</dbReference>
<evidence type="ECO:0000256" key="1">
    <source>
        <dbReference type="ARBA" id="ARBA00004141"/>
    </source>
</evidence>
<keyword evidence="3" id="KW-0589">Pheromone response</keyword>
<feature type="transmembrane region" description="Helical" evidence="12">
    <location>
        <begin position="133"/>
        <end position="154"/>
    </location>
</feature>
<comment type="similarity">
    <text evidence="2">Belongs to the G-protein coupled receptor 4 family.</text>
</comment>
<feature type="transmembrane region" description="Helical" evidence="12">
    <location>
        <begin position="174"/>
        <end position="199"/>
    </location>
</feature>
<evidence type="ECO:0000256" key="3">
    <source>
        <dbReference type="ARBA" id="ARBA00022507"/>
    </source>
</evidence>
<dbReference type="EMBL" id="JAPUFD010000015">
    <property type="protein sequence ID" value="MDI1491637.1"/>
    <property type="molecule type" value="Genomic_DNA"/>
</dbReference>
<dbReference type="GO" id="GO:0000750">
    <property type="term" value="P:pheromone-dependent signal transduction involved in conjugation with cellular fusion"/>
    <property type="evidence" value="ECO:0007669"/>
    <property type="project" value="TreeGrafter"/>
</dbReference>
<dbReference type="CDD" id="cd14966">
    <property type="entry name" value="7tmD_STE3"/>
    <property type="match status" value="1"/>
</dbReference>
<dbReference type="CDD" id="cd04496">
    <property type="entry name" value="SSB_OBF"/>
    <property type="match status" value="1"/>
</dbReference>
<keyword evidence="4 12" id="KW-0812">Transmembrane</keyword>
<evidence type="ECO:0000256" key="6">
    <source>
        <dbReference type="ARBA" id="ARBA00023040"/>
    </source>
</evidence>
<keyword evidence="8 12" id="KW-0472">Membrane</keyword>
<sequence>MTTRNATLAEEFASDTVPATAILLPILAMLSVLLDIPPLIWHIRNHNMAACFLVFWFMLVNTINTLNAFIWPTDASLLRWDGAIFCDIEVKLIVATYIGATGALICIFYALYHALDTDRTVLSHTKAQKTRKLAWELLACLGAPILCMIVHALAQDNRYELVTVMGCYPTTDSSWVTGLGLWLLPVAFSIAAAVFGALVMHRTMTYRKNISAILNSNSSSTLKTKRRFARLLIMSLVLIFVLLPVQAYVLIWNVQGGPYLTVYRWNRSKWHDIVVIPTGGEVQFDRWLQAVFGFGIFALFGAGRDAREMYRMALLRIAKRNPQPSLTIAHPPPPPSPIINSTQTTTPYPPHKNVLPHIPPPPPPLNFPSSSLLLRRALFSTTPPTRVARMTIVGRLADSPELVPTATGQDVIRYALGTSTGPRDNRTTSWWRVACFAQEGGLRELVLGLGKGSLVYVEGDCSMNKFNDKEGKPTSALSIVQRKLKSLNASLCALRGMRLICLGIGNIEVMEKRNSEGEGGSE</sequence>
<comment type="subcellular location">
    <subcellularLocation>
        <location evidence="1">Membrane</location>
        <topology evidence="1">Multi-pass membrane protein</topology>
    </subcellularLocation>
</comment>
<accession>A0AA43QSC8</accession>
<keyword evidence="14" id="KW-1185">Reference proteome</keyword>
<name>A0AA43QSC8_9LECA</name>
<dbReference type="Pfam" id="PF00436">
    <property type="entry name" value="SSB"/>
    <property type="match status" value="1"/>
</dbReference>
<dbReference type="GO" id="GO:0005886">
    <property type="term" value="C:plasma membrane"/>
    <property type="evidence" value="ECO:0007669"/>
    <property type="project" value="TreeGrafter"/>
</dbReference>
<dbReference type="AlphaFoldDB" id="A0AA43QSC8"/>
<evidence type="ECO:0000256" key="2">
    <source>
        <dbReference type="ARBA" id="ARBA00011085"/>
    </source>
</evidence>
<feature type="transmembrane region" description="Helical" evidence="12">
    <location>
        <begin position="231"/>
        <end position="251"/>
    </location>
</feature>
<keyword evidence="6" id="KW-0297">G-protein coupled receptor</keyword>
<evidence type="ECO:0000256" key="9">
    <source>
        <dbReference type="ARBA" id="ARBA00023170"/>
    </source>
</evidence>
<dbReference type="InterPro" id="IPR001499">
    <property type="entry name" value="GPCR_STE3"/>
</dbReference>
<evidence type="ECO:0000256" key="7">
    <source>
        <dbReference type="ARBA" id="ARBA00023125"/>
    </source>
</evidence>
<gene>
    <name evidence="13" type="primary">STE3</name>
    <name evidence="13" type="ORF">OHK93_002846</name>
</gene>
<dbReference type="Gene3D" id="2.40.50.140">
    <property type="entry name" value="Nucleic acid-binding proteins"/>
    <property type="match status" value="1"/>
</dbReference>
<protein>
    <submittedName>
        <fullName evidence="13">A-factor receptor</fullName>
    </submittedName>
</protein>
<evidence type="ECO:0000256" key="5">
    <source>
        <dbReference type="ARBA" id="ARBA00022989"/>
    </source>
</evidence>
<organism evidence="13 14">
    <name type="scientific">Ramalina farinacea</name>
    <dbReference type="NCBI Taxonomy" id="258253"/>
    <lineage>
        <taxon>Eukaryota</taxon>
        <taxon>Fungi</taxon>
        <taxon>Dikarya</taxon>
        <taxon>Ascomycota</taxon>
        <taxon>Pezizomycotina</taxon>
        <taxon>Lecanoromycetes</taxon>
        <taxon>OSLEUM clade</taxon>
        <taxon>Lecanoromycetidae</taxon>
        <taxon>Lecanorales</taxon>
        <taxon>Lecanorineae</taxon>
        <taxon>Ramalinaceae</taxon>
        <taxon>Ramalina</taxon>
    </lineage>
</organism>
<reference evidence="13" key="1">
    <citation type="journal article" date="2023" name="Genome Biol. Evol.">
        <title>First Whole Genome Sequence and Flow Cytometry Genome Size Data for the Lichen-Forming Fungus Ramalina farinacea (Ascomycota).</title>
        <authorList>
            <person name="Llewellyn T."/>
            <person name="Mian S."/>
            <person name="Hill R."/>
            <person name="Leitch I.J."/>
            <person name="Gaya E."/>
        </authorList>
    </citation>
    <scope>NUCLEOTIDE SEQUENCE</scope>
    <source>
        <strain evidence="13">LIQ254RAFAR</strain>
    </source>
</reference>
<evidence type="ECO:0000256" key="11">
    <source>
        <dbReference type="PROSITE-ProRule" id="PRU00252"/>
    </source>
</evidence>
<evidence type="ECO:0000313" key="13">
    <source>
        <dbReference type="EMBL" id="MDI1491637.1"/>
    </source>
</evidence>
<dbReference type="InterPro" id="IPR012340">
    <property type="entry name" value="NA-bd_OB-fold"/>
</dbReference>
<keyword evidence="7 11" id="KW-0238">DNA-binding</keyword>
<dbReference type="InterPro" id="IPR000424">
    <property type="entry name" value="Primosome_PriB/ssb"/>
</dbReference>
<feature type="transmembrane region" description="Helical" evidence="12">
    <location>
        <begin position="92"/>
        <end position="112"/>
    </location>
</feature>
<dbReference type="GO" id="GO:0004932">
    <property type="term" value="F:mating-type factor pheromone receptor activity"/>
    <property type="evidence" value="ECO:0007669"/>
    <property type="project" value="InterPro"/>
</dbReference>
<dbReference type="GO" id="GO:0003697">
    <property type="term" value="F:single-stranded DNA binding"/>
    <property type="evidence" value="ECO:0007669"/>
    <property type="project" value="InterPro"/>
</dbReference>